<evidence type="ECO:0000256" key="6">
    <source>
        <dbReference type="ARBA" id="ARBA00022989"/>
    </source>
</evidence>
<feature type="transmembrane region" description="Helical" evidence="8">
    <location>
        <begin position="561"/>
        <end position="582"/>
    </location>
</feature>
<evidence type="ECO:0000259" key="9">
    <source>
        <dbReference type="Pfam" id="PF00324"/>
    </source>
</evidence>
<feature type="transmembrane region" description="Helical" evidence="8">
    <location>
        <begin position="126"/>
        <end position="145"/>
    </location>
</feature>
<dbReference type="RefSeq" id="XP_062752964.1">
    <property type="nucleotide sequence ID" value="XM_062902931.1"/>
</dbReference>
<dbReference type="Gene3D" id="1.20.1740.10">
    <property type="entry name" value="Amino acid/polyamine transporter I"/>
    <property type="match status" value="1"/>
</dbReference>
<keyword evidence="6 8" id="KW-1133">Transmembrane helix</keyword>
<dbReference type="SUPFAM" id="SSF53474">
    <property type="entry name" value="alpha/beta-Hydrolases"/>
    <property type="match status" value="1"/>
</dbReference>
<keyword evidence="2" id="KW-0813">Transport</keyword>
<dbReference type="InterPro" id="IPR050524">
    <property type="entry name" value="APC_YAT"/>
</dbReference>
<comment type="subcellular location">
    <subcellularLocation>
        <location evidence="1">Cell membrane</location>
        <topology evidence="1">Multi-pass membrane protein</topology>
    </subcellularLocation>
</comment>
<feature type="transmembrane region" description="Helical" evidence="8">
    <location>
        <begin position="519"/>
        <end position="541"/>
    </location>
</feature>
<keyword evidence="11" id="KW-1185">Reference proteome</keyword>
<dbReference type="InterPro" id="IPR004841">
    <property type="entry name" value="AA-permease/SLC12A_dom"/>
</dbReference>
<feature type="transmembrane region" description="Helical" evidence="8">
    <location>
        <begin position="404"/>
        <end position="426"/>
    </location>
</feature>
<sequence>MASNEPEKPKSIKNGITYTRDFEVVEMSDLSASKSQSQFAVATSYSITTNSRPRTSRKKSMGRRFVDSFRRVPGGLPMTGNHGYHVNDDLPDMGQAGGRFYDLRAANVRTANSALARDLKGRHLQMIAIGGSVGTGLFVASGVALYQSGPASLLLGYLVTGAIQFCTMQSMGELVTAFPVAGSFSAFSSRFLDPSWGFAMGWNYALQWLIALPIEMISGALAIQYWNASINPSIFVTIFLLAIVIINLLGIKGYGEAEFIFSTVKVTAIVGFILLGVVINIGGPPTSGYIGGHYWTDPGPTNNGFKGFCSVLATSSFSFVGTEIIGLAAAETANPRKSLPSAIKQVFWRIGIFYIVSLLLVTLLVPYNEPRLLGGQSSVDAAASPFVIAVESAGSTILPSVMNAVIMIAVLSVGNSAIFGSSRTLASLAEQSHAPAIFSYVDRKGRPLVAILFASSLGLLAYLVNVKIHSEIFNWLLAICGLSSLFTWGSICLCHIRFRRAWAAAGYSVNHLPFVSQAGIMGSILGLVGNILVLASQFWVAISPVPTSPTGGQPAITARNFFLKMLAVPIVILFYVGHKLWFRTQIVSIAAMDIHTGRSFSRVQSHVSAEEEEMRHGMDPATVSAHDRALSYISDPRFSQEFILPRTANRDPITVCYADLGFKPESPAASRSTPTVLFIPGMFGSRYIGGLLDPVARKFGRSWARNANVSLPRVHRPGMGLSTRVPLSQRLSTWIEIVPLLMAHLDIEHIALISHSFGVMYLLNTLHHYRDMLHPERPFVAFMAPWVDPAHSKLTLWQMAHYIPTQAIGLMNLITPAFATSGTVFTKAASFLSSSIGGGDGRELSFQEINRKKLATDYDLPRDVQLELGPMRMKKIFEGDTTGANDEALQCLRKGDGRSWGECDDYNVFVKAFVSTERQKQQLDVSSQGHMKLKVRAYFAESDVMIGAGGQKYVEECWGWQENTFDDVIDFSSATVPGTDHDSVMESIEVLEKLFMDVKGSLT</sequence>
<comment type="caution">
    <text evidence="10">The sequence shown here is derived from an EMBL/GenBank/DDBJ whole genome shotgun (WGS) entry which is preliminary data.</text>
</comment>
<dbReference type="InterPro" id="IPR004762">
    <property type="entry name" value="Amino_acid_permease_fungi"/>
</dbReference>
<feature type="transmembrane region" description="Helical" evidence="8">
    <location>
        <begin position="151"/>
        <end position="167"/>
    </location>
</feature>
<keyword evidence="7 8" id="KW-0472">Membrane</keyword>
<evidence type="ECO:0000256" key="2">
    <source>
        <dbReference type="ARBA" id="ARBA00022448"/>
    </source>
</evidence>
<protein>
    <recommendedName>
        <fullName evidence="9">Amino acid permease/ SLC12A domain-containing protein</fullName>
    </recommendedName>
</protein>
<dbReference type="NCBIfam" id="TIGR00913">
    <property type="entry name" value="2A0310"/>
    <property type="match status" value="1"/>
</dbReference>
<dbReference type="InterPro" id="IPR004840">
    <property type="entry name" value="Amino_acid_permease_CS"/>
</dbReference>
<keyword evidence="4 8" id="KW-0812">Transmembrane</keyword>
<dbReference type="Proteomes" id="UP001273209">
    <property type="component" value="Unassembled WGS sequence"/>
</dbReference>
<dbReference type="Gene3D" id="3.40.50.1820">
    <property type="entry name" value="alpha/beta hydrolase"/>
    <property type="match status" value="1"/>
</dbReference>
<dbReference type="Pfam" id="PF00324">
    <property type="entry name" value="AA_permease"/>
    <property type="match status" value="1"/>
</dbReference>
<evidence type="ECO:0000256" key="3">
    <source>
        <dbReference type="ARBA" id="ARBA00022475"/>
    </source>
</evidence>
<keyword evidence="5" id="KW-0029">Amino-acid transport</keyword>
<dbReference type="PANTHER" id="PTHR43341:SF1">
    <property type="entry name" value="GENERAL AMINO-ACID PERMEASE GAP1"/>
    <property type="match status" value="1"/>
</dbReference>
<dbReference type="EMBL" id="JAWRVG010000038">
    <property type="protein sequence ID" value="KAK4066287.1"/>
    <property type="molecule type" value="Genomic_DNA"/>
</dbReference>
<feature type="transmembrane region" description="Helical" evidence="8">
    <location>
        <begin position="259"/>
        <end position="281"/>
    </location>
</feature>
<dbReference type="FunFam" id="1.20.1740.10:FF:000017">
    <property type="entry name" value="Amino acid permease"/>
    <property type="match status" value="1"/>
</dbReference>
<feature type="transmembrane region" description="Helical" evidence="8">
    <location>
        <begin position="204"/>
        <end position="226"/>
    </location>
</feature>
<accession>A0AAE1ICM6</accession>
<keyword evidence="3" id="KW-1003">Cell membrane</keyword>
<feature type="transmembrane region" description="Helical" evidence="8">
    <location>
        <begin position="233"/>
        <end position="253"/>
    </location>
</feature>
<dbReference type="AlphaFoldDB" id="A0AAE1ICM6"/>
<proteinExistence type="predicted"/>
<dbReference type="PANTHER" id="PTHR43341">
    <property type="entry name" value="AMINO ACID PERMEASE"/>
    <property type="match status" value="1"/>
</dbReference>
<evidence type="ECO:0000313" key="11">
    <source>
        <dbReference type="Proteomes" id="UP001273209"/>
    </source>
</evidence>
<evidence type="ECO:0000313" key="10">
    <source>
        <dbReference type="EMBL" id="KAK4066287.1"/>
    </source>
</evidence>
<organism evidence="10 11">
    <name type="scientific">Trichoderma aggressivum f. europaeum</name>
    <dbReference type="NCBI Taxonomy" id="173218"/>
    <lineage>
        <taxon>Eukaryota</taxon>
        <taxon>Fungi</taxon>
        <taxon>Dikarya</taxon>
        <taxon>Ascomycota</taxon>
        <taxon>Pezizomycotina</taxon>
        <taxon>Sordariomycetes</taxon>
        <taxon>Hypocreomycetidae</taxon>
        <taxon>Hypocreales</taxon>
        <taxon>Hypocreaceae</taxon>
        <taxon>Trichoderma</taxon>
    </lineage>
</organism>
<gene>
    <name evidence="10" type="ORF">Triagg1_8119</name>
</gene>
<name>A0AAE1ICM6_9HYPO</name>
<evidence type="ECO:0000256" key="1">
    <source>
        <dbReference type="ARBA" id="ARBA00004651"/>
    </source>
</evidence>
<dbReference type="GO" id="GO:0015171">
    <property type="term" value="F:amino acid transmembrane transporter activity"/>
    <property type="evidence" value="ECO:0007669"/>
    <property type="project" value="TreeGrafter"/>
</dbReference>
<dbReference type="GO" id="GO:0005886">
    <property type="term" value="C:plasma membrane"/>
    <property type="evidence" value="ECO:0007669"/>
    <property type="project" value="UniProtKB-SubCell"/>
</dbReference>
<feature type="transmembrane region" description="Helical" evidence="8">
    <location>
        <begin position="346"/>
        <end position="367"/>
    </location>
</feature>
<feature type="transmembrane region" description="Helical" evidence="8">
    <location>
        <begin position="447"/>
        <end position="466"/>
    </location>
</feature>
<evidence type="ECO:0000256" key="7">
    <source>
        <dbReference type="ARBA" id="ARBA00023136"/>
    </source>
</evidence>
<dbReference type="InterPro" id="IPR029058">
    <property type="entry name" value="AB_hydrolase_fold"/>
</dbReference>
<evidence type="ECO:0000256" key="8">
    <source>
        <dbReference type="SAM" id="Phobius"/>
    </source>
</evidence>
<dbReference type="PROSITE" id="PS00218">
    <property type="entry name" value="AMINO_ACID_PERMEASE_1"/>
    <property type="match status" value="1"/>
</dbReference>
<evidence type="ECO:0000256" key="4">
    <source>
        <dbReference type="ARBA" id="ARBA00022692"/>
    </source>
</evidence>
<reference evidence="10" key="1">
    <citation type="submission" date="2023-11" db="EMBL/GenBank/DDBJ databases">
        <title>The genome sequences of three competitors of mushroom-forming fungi.</title>
        <authorList>
            <person name="Beijen E."/>
            <person name="Ohm R.A."/>
        </authorList>
    </citation>
    <scope>NUCLEOTIDE SEQUENCE</scope>
    <source>
        <strain evidence="10">CBS 100526</strain>
    </source>
</reference>
<feature type="transmembrane region" description="Helical" evidence="8">
    <location>
        <begin position="472"/>
        <end position="498"/>
    </location>
</feature>
<evidence type="ECO:0000256" key="5">
    <source>
        <dbReference type="ARBA" id="ARBA00022970"/>
    </source>
</evidence>
<feature type="domain" description="Amino acid permease/ SLC12A" evidence="9">
    <location>
        <begin position="123"/>
        <end position="586"/>
    </location>
</feature>
<dbReference type="GeneID" id="87922835"/>